<dbReference type="PANTHER" id="PTHR48053">
    <property type="entry name" value="LEUCINE RICH REPEAT FAMILY PROTEIN, EXPRESSED"/>
    <property type="match status" value="1"/>
</dbReference>
<dbReference type="InterPro" id="IPR017441">
    <property type="entry name" value="Protein_kinase_ATP_BS"/>
</dbReference>
<gene>
    <name evidence="17" type="ORF">NCGR_LOCUS28663</name>
</gene>
<keyword evidence="6" id="KW-0677">Repeat</keyword>
<dbReference type="Pfam" id="PF08263">
    <property type="entry name" value="LRRNT_2"/>
    <property type="match status" value="1"/>
</dbReference>
<dbReference type="AlphaFoldDB" id="A0A811PG37"/>
<dbReference type="InterPro" id="IPR013210">
    <property type="entry name" value="LRR_N_plant-typ"/>
</dbReference>
<keyword evidence="8 13" id="KW-0067">ATP-binding</keyword>
<reference evidence="17" key="1">
    <citation type="submission" date="2020-10" db="EMBL/GenBank/DDBJ databases">
        <authorList>
            <person name="Han B."/>
            <person name="Lu T."/>
            <person name="Zhao Q."/>
            <person name="Huang X."/>
            <person name="Zhao Y."/>
        </authorList>
    </citation>
    <scope>NUCLEOTIDE SEQUENCE</scope>
</reference>
<evidence type="ECO:0000256" key="1">
    <source>
        <dbReference type="ARBA" id="ARBA00004162"/>
    </source>
</evidence>
<dbReference type="GO" id="GO:0004674">
    <property type="term" value="F:protein serine/threonine kinase activity"/>
    <property type="evidence" value="ECO:0007669"/>
    <property type="project" value="UniProtKB-EC"/>
</dbReference>
<feature type="signal peptide" evidence="15">
    <location>
        <begin position="1"/>
        <end position="30"/>
    </location>
</feature>
<evidence type="ECO:0000256" key="12">
    <source>
        <dbReference type="ARBA" id="ARBA00023180"/>
    </source>
</evidence>
<dbReference type="OrthoDB" id="687555at2759"/>
<evidence type="ECO:0000259" key="16">
    <source>
        <dbReference type="Pfam" id="PF08263"/>
    </source>
</evidence>
<dbReference type="FunFam" id="3.80.10.10:FF:000095">
    <property type="entry name" value="LRR receptor-like serine/threonine-protein kinase GSO1"/>
    <property type="match status" value="1"/>
</dbReference>
<name>A0A811PG37_9POAL</name>
<dbReference type="SUPFAM" id="SSF52058">
    <property type="entry name" value="L domain-like"/>
    <property type="match status" value="1"/>
</dbReference>
<evidence type="ECO:0000256" key="3">
    <source>
        <dbReference type="ARBA" id="ARBA00022614"/>
    </source>
</evidence>
<comment type="caution">
    <text evidence="17">The sequence shown here is derived from an EMBL/GenBank/DDBJ whole genome shotgun (WGS) entry which is preliminary data.</text>
</comment>
<evidence type="ECO:0000256" key="2">
    <source>
        <dbReference type="ARBA" id="ARBA00022475"/>
    </source>
</evidence>
<keyword evidence="3" id="KW-0433">Leucine-rich repeat</keyword>
<dbReference type="GO" id="GO:0005886">
    <property type="term" value="C:plasma membrane"/>
    <property type="evidence" value="ECO:0007669"/>
    <property type="project" value="UniProtKB-SubCell"/>
</dbReference>
<dbReference type="Pfam" id="PF00560">
    <property type="entry name" value="LRR_1"/>
    <property type="match status" value="3"/>
</dbReference>
<evidence type="ECO:0000313" key="17">
    <source>
        <dbReference type="EMBL" id="CAD6243608.1"/>
    </source>
</evidence>
<keyword evidence="9 14" id="KW-1133">Transmembrane helix</keyword>
<keyword evidence="12" id="KW-0325">Glycoprotein</keyword>
<evidence type="ECO:0000256" key="7">
    <source>
        <dbReference type="ARBA" id="ARBA00022741"/>
    </source>
</evidence>
<comment type="subcellular location">
    <subcellularLocation>
        <location evidence="1">Cell membrane</location>
        <topology evidence="1">Single-pass membrane protein</topology>
    </subcellularLocation>
</comment>
<dbReference type="InterPro" id="IPR001611">
    <property type="entry name" value="Leu-rich_rpt"/>
</dbReference>
<dbReference type="SUPFAM" id="SSF52047">
    <property type="entry name" value="RNI-like"/>
    <property type="match status" value="1"/>
</dbReference>
<dbReference type="FunFam" id="3.80.10.10:FF:000041">
    <property type="entry name" value="LRR receptor-like serine/threonine-protein kinase ERECTA"/>
    <property type="match status" value="1"/>
</dbReference>
<accession>A0A811PG37</accession>
<dbReference type="PRINTS" id="PR00019">
    <property type="entry name" value="LEURICHRPT"/>
</dbReference>
<evidence type="ECO:0000256" key="13">
    <source>
        <dbReference type="PROSITE-ProRule" id="PRU10141"/>
    </source>
</evidence>
<evidence type="ECO:0000256" key="14">
    <source>
        <dbReference type="SAM" id="Phobius"/>
    </source>
</evidence>
<dbReference type="Gene3D" id="3.30.200.20">
    <property type="entry name" value="Phosphorylase Kinase, domain 1"/>
    <property type="match status" value="1"/>
</dbReference>
<feature type="domain" description="Leucine-rich repeat-containing N-terminal plant-type" evidence="16">
    <location>
        <begin position="38"/>
        <end position="75"/>
    </location>
</feature>
<dbReference type="InterPro" id="IPR003591">
    <property type="entry name" value="Leu-rich_rpt_typical-subtyp"/>
</dbReference>
<dbReference type="PANTHER" id="PTHR48053:SF6">
    <property type="entry name" value="PROTEIN KINASE DOMAIN-CONTAINING PROTEIN"/>
    <property type="match status" value="1"/>
</dbReference>
<keyword evidence="5 15" id="KW-0732">Signal</keyword>
<dbReference type="SUPFAM" id="SSF56112">
    <property type="entry name" value="Protein kinase-like (PK-like)"/>
    <property type="match status" value="1"/>
</dbReference>
<evidence type="ECO:0000256" key="9">
    <source>
        <dbReference type="ARBA" id="ARBA00022989"/>
    </source>
</evidence>
<evidence type="ECO:0000256" key="8">
    <source>
        <dbReference type="ARBA" id="ARBA00022840"/>
    </source>
</evidence>
<dbReference type="InterPro" id="IPR032675">
    <property type="entry name" value="LRR_dom_sf"/>
</dbReference>
<evidence type="ECO:0000256" key="4">
    <source>
        <dbReference type="ARBA" id="ARBA00022692"/>
    </source>
</evidence>
<keyword evidence="4 14" id="KW-0812">Transmembrane</keyword>
<dbReference type="SMART" id="SM00369">
    <property type="entry name" value="LRR_TYP"/>
    <property type="match status" value="6"/>
</dbReference>
<keyword evidence="10 14" id="KW-0472">Membrane</keyword>
<dbReference type="Gene3D" id="3.80.10.10">
    <property type="entry name" value="Ribonuclease Inhibitor"/>
    <property type="match status" value="5"/>
</dbReference>
<dbReference type="InterPro" id="IPR051716">
    <property type="entry name" value="Plant_RL_S/T_kinase"/>
</dbReference>
<proteinExistence type="predicted"/>
<dbReference type="PROSITE" id="PS00107">
    <property type="entry name" value="PROTEIN_KINASE_ATP"/>
    <property type="match status" value="1"/>
</dbReference>
<dbReference type="Proteomes" id="UP000604825">
    <property type="component" value="Unassembled WGS sequence"/>
</dbReference>
<keyword evidence="7 13" id="KW-0547">Nucleotide-binding</keyword>
<evidence type="ECO:0000256" key="11">
    <source>
        <dbReference type="ARBA" id="ARBA00023170"/>
    </source>
</evidence>
<sequence>MGQPKQPAKLAMFIALPLLLLCYEIGNIRCSTVHENCEDFQALVEFKQGITDPKGVLYNWNPDTHFCQWNGVNCSSERPYSVVYLSLTGQNLGGQISSSIGNLTFLGTLDLSNNSFHGPRPPLNKLQHLTTLHLKSNHLQGFIPDTLTNCSNLADLDLSGNNFTGVIPPRIGSLTNLASITLDSNYLTGGIPAALGNITTLQVVSFTQNRLNGKIPHEELSLTSNMLGNKLPSNIGDALPNLTILFLADNNFDGHIPASLGNPKGLENLDLSSNHFTGQIPSSIGNLSQLQLLSLEGNMLQSSTYNEGWEFLQALGNCRSLSVLSLSDNKLQGSIPNSIANLPTNLTRLLMGGNSLSGIVPPSIGKLSALIQLSLDENNLTGKIEEWVGNLTKLQHLNLQSNRFNGTIPPSIGHLTQLIYFSLAENQFTSNLKTLSILNLSHNNLSGLLPVYLNDLESLTKLDLSCNNFRGEIPANGVFDNATIVSLDGNPGLCGGATNLHMSSCHVVYRREKEIINYMVKILVPVFGFISLIMFIYITIHGKKMPRKQHVSFLSFGKKFPRVSYKDLEQDTGRFSKSNLIGRGSYGSVYKGKLTQAKIEVAIKVFDLEIRFADKSFVSEVNSTALNLILILG</sequence>
<dbReference type="FunFam" id="3.80.10.10:FF:000275">
    <property type="entry name" value="Leucine-rich repeat receptor-like protein kinase"/>
    <property type="match status" value="1"/>
</dbReference>
<feature type="binding site" evidence="13">
    <location>
        <position position="604"/>
    </location>
    <ligand>
        <name>ATP</name>
        <dbReference type="ChEBI" id="CHEBI:30616"/>
    </ligand>
</feature>
<evidence type="ECO:0000256" key="15">
    <source>
        <dbReference type="SAM" id="SignalP"/>
    </source>
</evidence>
<keyword evidence="18" id="KW-1185">Reference proteome</keyword>
<keyword evidence="11" id="KW-0675">Receptor</keyword>
<evidence type="ECO:0000313" key="18">
    <source>
        <dbReference type="Proteomes" id="UP000604825"/>
    </source>
</evidence>
<dbReference type="Pfam" id="PF13855">
    <property type="entry name" value="LRR_8"/>
    <property type="match status" value="3"/>
</dbReference>
<dbReference type="EMBL" id="CAJGYO010000007">
    <property type="protein sequence ID" value="CAD6243608.1"/>
    <property type="molecule type" value="Genomic_DNA"/>
</dbReference>
<dbReference type="InterPro" id="IPR011009">
    <property type="entry name" value="Kinase-like_dom_sf"/>
</dbReference>
<evidence type="ECO:0000256" key="10">
    <source>
        <dbReference type="ARBA" id="ARBA00023136"/>
    </source>
</evidence>
<organism evidence="17 18">
    <name type="scientific">Miscanthus lutarioriparius</name>
    <dbReference type="NCBI Taxonomy" id="422564"/>
    <lineage>
        <taxon>Eukaryota</taxon>
        <taxon>Viridiplantae</taxon>
        <taxon>Streptophyta</taxon>
        <taxon>Embryophyta</taxon>
        <taxon>Tracheophyta</taxon>
        <taxon>Spermatophyta</taxon>
        <taxon>Magnoliopsida</taxon>
        <taxon>Liliopsida</taxon>
        <taxon>Poales</taxon>
        <taxon>Poaceae</taxon>
        <taxon>PACMAD clade</taxon>
        <taxon>Panicoideae</taxon>
        <taxon>Andropogonodae</taxon>
        <taxon>Andropogoneae</taxon>
        <taxon>Saccharinae</taxon>
        <taxon>Miscanthus</taxon>
    </lineage>
</organism>
<evidence type="ECO:0000256" key="5">
    <source>
        <dbReference type="ARBA" id="ARBA00022729"/>
    </source>
</evidence>
<evidence type="ECO:0000256" key="6">
    <source>
        <dbReference type="ARBA" id="ARBA00022737"/>
    </source>
</evidence>
<feature type="chain" id="PRO_5032470140" description="Leucine-rich repeat-containing N-terminal plant-type domain-containing protein" evidence="15">
    <location>
        <begin position="31"/>
        <end position="633"/>
    </location>
</feature>
<keyword evidence="2" id="KW-1003">Cell membrane</keyword>
<feature type="transmembrane region" description="Helical" evidence="14">
    <location>
        <begin position="518"/>
        <end position="540"/>
    </location>
</feature>
<protein>
    <recommendedName>
        <fullName evidence="16">Leucine-rich repeat-containing N-terminal plant-type domain-containing protein</fullName>
    </recommendedName>
</protein>
<dbReference type="GO" id="GO:0005524">
    <property type="term" value="F:ATP binding"/>
    <property type="evidence" value="ECO:0007669"/>
    <property type="project" value="UniProtKB-UniRule"/>
</dbReference>